<feature type="chain" id="PRO_5039007935" description="SusF/SusE family outer membrane protein" evidence="1">
    <location>
        <begin position="20"/>
        <end position="399"/>
    </location>
</feature>
<dbReference type="EMBL" id="JADIMG010000047">
    <property type="protein sequence ID" value="MBO8459624.1"/>
    <property type="molecule type" value="Genomic_DNA"/>
</dbReference>
<evidence type="ECO:0000313" key="2">
    <source>
        <dbReference type="EMBL" id="MBO8459624.1"/>
    </source>
</evidence>
<sequence length="399" mass="43686">MKKIYSFILAMFAVLSVSATDYYLTGDFNGWKPDAMQFTEATDGSYEVTVTDLYGAVKILVGGTWGSENEYGAVVDGDSVLLGNSYALQQAGKNLKIGKPGFGYKNAKLKLVISEEVFTLTFVSGEEYDRTALPTTYQIIGAFTNNWSTSDAIQFEDVEGVLTAVVPDLNGTFKIISNRSYDEQWGTNWETGAGLEFNVPYVLGAKGDNEPANLGFANPFAGYTNAKLTLNVGEDGTMTLTLVDGEFAKMEADWHIPGTALGWSCEETQRFSPVAGQENTYEILVPEFGADFKLVYGNWALEFGATDSIKWELNKEYTCTFKGGNIHAIDDEAIFIDCIITLTVNYETAEVKFMIVSEGSGINDVKADEKATATKIIENGQVLIIKDGVRYNMMGVKVE</sequence>
<dbReference type="AlphaFoldDB" id="A0A9D9HTR9"/>
<feature type="signal peptide" evidence="1">
    <location>
        <begin position="1"/>
        <end position="19"/>
    </location>
</feature>
<comment type="caution">
    <text evidence="2">The sequence shown here is derived from an EMBL/GenBank/DDBJ whole genome shotgun (WGS) entry which is preliminary data.</text>
</comment>
<dbReference type="Gene3D" id="2.60.40.3620">
    <property type="match status" value="1"/>
</dbReference>
<proteinExistence type="predicted"/>
<protein>
    <recommendedName>
        <fullName evidence="4">SusF/SusE family outer membrane protein</fullName>
    </recommendedName>
</protein>
<organism evidence="2 3">
    <name type="scientific">Candidatus Gallipaludibacter merdavium</name>
    <dbReference type="NCBI Taxonomy" id="2840839"/>
    <lineage>
        <taxon>Bacteria</taxon>
        <taxon>Pseudomonadati</taxon>
        <taxon>Bacteroidota</taxon>
        <taxon>Bacteroidia</taxon>
        <taxon>Bacteroidales</taxon>
        <taxon>Candidatus Gallipaludibacter</taxon>
    </lineage>
</organism>
<name>A0A9D9HTR9_9BACT</name>
<evidence type="ECO:0000256" key="1">
    <source>
        <dbReference type="SAM" id="SignalP"/>
    </source>
</evidence>
<evidence type="ECO:0000313" key="3">
    <source>
        <dbReference type="Proteomes" id="UP000823641"/>
    </source>
</evidence>
<keyword evidence="1" id="KW-0732">Signal</keyword>
<reference evidence="2" key="1">
    <citation type="submission" date="2020-10" db="EMBL/GenBank/DDBJ databases">
        <authorList>
            <person name="Gilroy R."/>
        </authorList>
    </citation>
    <scope>NUCLEOTIDE SEQUENCE</scope>
    <source>
        <strain evidence="2">G3-3990</strain>
    </source>
</reference>
<reference evidence="2" key="2">
    <citation type="journal article" date="2021" name="PeerJ">
        <title>Extensive microbial diversity within the chicken gut microbiome revealed by metagenomics and culture.</title>
        <authorList>
            <person name="Gilroy R."/>
            <person name="Ravi A."/>
            <person name="Getino M."/>
            <person name="Pursley I."/>
            <person name="Horton D.L."/>
            <person name="Alikhan N.F."/>
            <person name="Baker D."/>
            <person name="Gharbi K."/>
            <person name="Hall N."/>
            <person name="Watson M."/>
            <person name="Adriaenssens E.M."/>
            <person name="Foster-Nyarko E."/>
            <person name="Jarju S."/>
            <person name="Secka A."/>
            <person name="Antonio M."/>
            <person name="Oren A."/>
            <person name="Chaudhuri R.R."/>
            <person name="La Ragione R."/>
            <person name="Hildebrand F."/>
            <person name="Pallen M.J."/>
        </authorList>
    </citation>
    <scope>NUCLEOTIDE SEQUENCE</scope>
    <source>
        <strain evidence="2">G3-3990</strain>
    </source>
</reference>
<accession>A0A9D9HTR9</accession>
<dbReference type="Proteomes" id="UP000823641">
    <property type="component" value="Unassembled WGS sequence"/>
</dbReference>
<gene>
    <name evidence="2" type="ORF">IAA73_04730</name>
</gene>
<evidence type="ECO:0008006" key="4">
    <source>
        <dbReference type="Google" id="ProtNLM"/>
    </source>
</evidence>